<keyword evidence="1" id="KW-1133">Transmembrane helix</keyword>
<dbReference type="EMBL" id="CP097899">
    <property type="protein sequence ID" value="URN92576.1"/>
    <property type="molecule type" value="Genomic_DNA"/>
</dbReference>
<proteinExistence type="predicted"/>
<reference evidence="2" key="1">
    <citation type="submission" date="2022-05" db="EMBL/GenBank/DDBJ databases">
        <title>Novel bacterial taxa in a minimal lignocellulolytic consortium and its capacity to transform plastics disclosed by genome-resolved metagenomics.</title>
        <authorList>
            <person name="Rodriguez C.A.D."/>
            <person name="Diaz-Garcia L."/>
            <person name="Herrera K."/>
            <person name="Tarazona N.A."/>
            <person name="Sproer C."/>
            <person name="Overmann J."/>
            <person name="Jimenez D.J."/>
        </authorList>
    </citation>
    <scope>NUCLEOTIDE SEQUENCE</scope>
    <source>
        <strain evidence="2">MAG5</strain>
    </source>
</reference>
<accession>A0A9J6Z9F6</accession>
<name>A0A9J6Z9F6_9BACL</name>
<organism evidence="2 3">
    <name type="scientific">Candidatus Pristimantibacillus lignocellulolyticus</name>
    <dbReference type="NCBI Taxonomy" id="2994561"/>
    <lineage>
        <taxon>Bacteria</taxon>
        <taxon>Bacillati</taxon>
        <taxon>Bacillota</taxon>
        <taxon>Bacilli</taxon>
        <taxon>Bacillales</taxon>
        <taxon>Paenibacillaceae</taxon>
        <taxon>Candidatus Pristimantibacillus</taxon>
    </lineage>
</organism>
<dbReference type="KEGG" id="plig:NAG76_11755"/>
<sequence length="141" mass="15869">MKQILAFIMFSTIICWMMFAPIYKHVLITRQAILQQEVDYLLEIGASGQYGYISANMIDQSKIRLAKFGLSTGRLQYTVSSTEGQLVVNDSYRVGRGNGIALSLAYPYERLTAIDALIGIEPVPEGQLMRVYGVRMSEYVE</sequence>
<gene>
    <name evidence="2" type="ORF">NAG76_11755</name>
</gene>
<evidence type="ECO:0000256" key="1">
    <source>
        <dbReference type="SAM" id="Phobius"/>
    </source>
</evidence>
<dbReference type="Proteomes" id="UP001056756">
    <property type="component" value="Chromosome"/>
</dbReference>
<evidence type="ECO:0000313" key="2">
    <source>
        <dbReference type="EMBL" id="URN92576.1"/>
    </source>
</evidence>
<evidence type="ECO:0000313" key="3">
    <source>
        <dbReference type="Proteomes" id="UP001056756"/>
    </source>
</evidence>
<keyword evidence="1" id="KW-0812">Transmembrane</keyword>
<dbReference type="AlphaFoldDB" id="A0A9J6Z9F6"/>
<keyword evidence="1" id="KW-0472">Membrane</keyword>
<feature type="transmembrane region" description="Helical" evidence="1">
    <location>
        <begin position="6"/>
        <end position="23"/>
    </location>
</feature>
<protein>
    <submittedName>
        <fullName evidence="2">Uncharacterized protein</fullName>
    </submittedName>
</protein>